<dbReference type="FunFam" id="3.40.50.12670:FF:000001">
    <property type="entry name" value="Carboxypeptidase"/>
    <property type="match status" value="1"/>
</dbReference>
<protein>
    <submittedName>
        <fullName evidence="8">Serine carboxypeptidase-like 17</fullName>
    </submittedName>
</protein>
<dbReference type="PANTHER" id="PTHR11802">
    <property type="entry name" value="SERINE PROTEASE FAMILY S10 SERINE CARBOXYPEPTIDASE"/>
    <property type="match status" value="1"/>
</dbReference>
<dbReference type="GeneID" id="115755176"/>
<proteinExistence type="inferred from homology"/>
<dbReference type="GO" id="GO:0019748">
    <property type="term" value="P:secondary metabolic process"/>
    <property type="evidence" value="ECO:0007669"/>
    <property type="project" value="TreeGrafter"/>
</dbReference>
<evidence type="ECO:0000256" key="2">
    <source>
        <dbReference type="ARBA" id="ARBA00022645"/>
    </source>
</evidence>
<dbReference type="Proteomes" id="UP000827889">
    <property type="component" value="Chromosome 5"/>
</dbReference>
<keyword evidence="6" id="KW-0325">Glycoprotein</keyword>
<comment type="similarity">
    <text evidence="1">Belongs to the peptidase S10 family.</text>
</comment>
<dbReference type="PROSITE" id="PS00560">
    <property type="entry name" value="CARBOXYPEPT_SER_HIS"/>
    <property type="match status" value="1"/>
</dbReference>
<name>A0A8B8QTK5_9MYRT</name>
<keyword evidence="3" id="KW-0645">Protease</keyword>
<sequence>MKVYNYILSYSWADDRTVQEALHVRPGTIRKWARCNESLSYKYSVREVIDYHKELLKRVYRALIYSGDHDMAIPYVGTLAWIYTLNLTISQDWEAWFVDGQIAGYTTLYSYGQAYLTYATVKGGGHTAPEYKPKECLAMIDRWFAYYYL</sequence>
<reference evidence="8" key="1">
    <citation type="submission" date="2025-08" db="UniProtKB">
        <authorList>
            <consortium name="RefSeq"/>
        </authorList>
    </citation>
    <scope>IDENTIFICATION</scope>
    <source>
        <tissue evidence="8">Leaf</tissue>
    </source>
</reference>
<dbReference type="GO" id="GO:0016747">
    <property type="term" value="F:acyltransferase activity, transferring groups other than amino-acyl groups"/>
    <property type="evidence" value="ECO:0007669"/>
    <property type="project" value="TreeGrafter"/>
</dbReference>
<dbReference type="InterPro" id="IPR001563">
    <property type="entry name" value="Peptidase_S10"/>
</dbReference>
<dbReference type="InterPro" id="IPR033124">
    <property type="entry name" value="Ser_caboxypep_his_AS"/>
</dbReference>
<accession>A0A8B8QTK5</accession>
<evidence type="ECO:0000313" key="8">
    <source>
        <dbReference type="RefSeq" id="XP_030550350.1"/>
    </source>
</evidence>
<evidence type="ECO:0000256" key="3">
    <source>
        <dbReference type="ARBA" id="ARBA00022670"/>
    </source>
</evidence>
<dbReference type="Pfam" id="PF00450">
    <property type="entry name" value="Peptidase_S10"/>
    <property type="match status" value="1"/>
</dbReference>
<dbReference type="Gene3D" id="3.40.50.1820">
    <property type="entry name" value="alpha/beta hydrolase"/>
    <property type="match status" value="1"/>
</dbReference>
<evidence type="ECO:0000256" key="6">
    <source>
        <dbReference type="ARBA" id="ARBA00023180"/>
    </source>
</evidence>
<dbReference type="AlphaFoldDB" id="A0A8B8QTK5"/>
<dbReference type="OrthoDB" id="735686at2759"/>
<evidence type="ECO:0000256" key="4">
    <source>
        <dbReference type="ARBA" id="ARBA00022729"/>
    </source>
</evidence>
<dbReference type="PANTHER" id="PTHR11802:SF224">
    <property type="entry name" value="SERINE CARBOXYPEPTIDASE-LIKE 7 ISOFORM X1"/>
    <property type="match status" value="1"/>
</dbReference>
<evidence type="ECO:0000313" key="7">
    <source>
        <dbReference type="Proteomes" id="UP000827889"/>
    </source>
</evidence>
<keyword evidence="7" id="KW-1185">Reference proteome</keyword>
<dbReference type="SUPFAM" id="SSF53474">
    <property type="entry name" value="alpha/beta-Hydrolases"/>
    <property type="match status" value="1"/>
</dbReference>
<keyword evidence="2" id="KW-0121">Carboxypeptidase</keyword>
<keyword evidence="4" id="KW-0732">Signal</keyword>
<organism evidence="7 8">
    <name type="scientific">Rhodamnia argentea</name>
    <dbReference type="NCBI Taxonomy" id="178133"/>
    <lineage>
        <taxon>Eukaryota</taxon>
        <taxon>Viridiplantae</taxon>
        <taxon>Streptophyta</taxon>
        <taxon>Embryophyta</taxon>
        <taxon>Tracheophyta</taxon>
        <taxon>Spermatophyta</taxon>
        <taxon>Magnoliopsida</taxon>
        <taxon>eudicotyledons</taxon>
        <taxon>Gunneridae</taxon>
        <taxon>Pentapetalae</taxon>
        <taxon>rosids</taxon>
        <taxon>malvids</taxon>
        <taxon>Myrtales</taxon>
        <taxon>Myrtaceae</taxon>
        <taxon>Myrtoideae</taxon>
        <taxon>Myrteae</taxon>
        <taxon>Australasian group</taxon>
        <taxon>Rhodamnia</taxon>
    </lineage>
</organism>
<dbReference type="GO" id="GO:0004185">
    <property type="term" value="F:serine-type carboxypeptidase activity"/>
    <property type="evidence" value="ECO:0007669"/>
    <property type="project" value="InterPro"/>
</dbReference>
<dbReference type="GO" id="GO:0006508">
    <property type="term" value="P:proteolysis"/>
    <property type="evidence" value="ECO:0007669"/>
    <property type="project" value="UniProtKB-KW"/>
</dbReference>
<dbReference type="KEGG" id="rarg:115755176"/>
<evidence type="ECO:0000256" key="1">
    <source>
        <dbReference type="ARBA" id="ARBA00009431"/>
    </source>
</evidence>
<evidence type="ECO:0000256" key="5">
    <source>
        <dbReference type="ARBA" id="ARBA00022801"/>
    </source>
</evidence>
<gene>
    <name evidence="8" type="primary">LOC115755176</name>
</gene>
<keyword evidence="5" id="KW-0378">Hydrolase</keyword>
<dbReference type="RefSeq" id="XP_030550350.1">
    <property type="nucleotide sequence ID" value="XM_030694490.1"/>
</dbReference>
<dbReference type="InterPro" id="IPR029058">
    <property type="entry name" value="AB_hydrolase_fold"/>
</dbReference>